<feature type="transmembrane region" description="Helical" evidence="2">
    <location>
        <begin position="12"/>
        <end position="35"/>
    </location>
</feature>
<gene>
    <name evidence="3" type="ordered locus">Mpal_1813</name>
</gene>
<feature type="region of interest" description="Disordered" evidence="1">
    <location>
        <begin position="475"/>
        <end position="597"/>
    </location>
</feature>
<dbReference type="HOGENOM" id="CLU_419580_0_0_2"/>
<dbReference type="GeneID" id="7270359"/>
<keyword evidence="4" id="KW-1185">Reference proteome</keyword>
<keyword evidence="2" id="KW-1133">Transmembrane helix</keyword>
<sequence length="670" mass="68997" precursor="true">MTLKIIHPNYYASLSVVISFALILLALIITVPVGAESVLPGNYHINIAMANGGERYLKFDSGGGLNAFHISGDPSQYYGSSIASDSQSGVFYITDSGGRGSDDDGILLLAVKGDVPDDFKVHIRTSGYTWTPSTVANQLPNETTYVDGTIDSTFTKSDFTYGPQNWRPAGPMNYPIYDGQDMGDASQQFHLMFIDTHTGVIGKNGVNSSAPPLTDYGAIKVEYSFEHMTTFAAFDAYAWVLNSTQGMGISWTNRLSDSGSSGFTVKGIEPTPTPLPTTTEPTTTVTTPNTTVSVTPTETPTIIETTLNVTPTVIVNQTTPATTITVTSTMAVPSTVMPLTTSTTTPTATPGTTVTVTSTVTATSSQPVNTATALPVTVGTTTGVTVSETTVQASLTAVPSAMGTTSSEPSVTVPALSTLFPSRIQTSAPAQAVTGASQVQSPTSGAGTVVPSASSAQATVTAQGVQTVASIATAVPATSSSQYSQTIATQSSSPSTGSTSSNSAGGPVSTGDSSSGSSSDDYTGVGGTVGTTATSIPTTATPTQTQSAAPTPSPTQMNTSTPVMTTPTLPLLDTGNQNEFSPVSISGSSGAASSRDRSSSQNFLSTIQSTIDRLSSSDLSLLLLIGAVLLFALLVFAGLIIMVLLLLLLVIGLLYLRQRTNLQKDLQIKD</sequence>
<protein>
    <submittedName>
        <fullName evidence="3">Uncharacterized protein</fullName>
    </submittedName>
</protein>
<evidence type="ECO:0000256" key="2">
    <source>
        <dbReference type="SAM" id="Phobius"/>
    </source>
</evidence>
<dbReference type="eggNOG" id="arCOG09475">
    <property type="taxonomic scope" value="Archaea"/>
</dbReference>
<feature type="compositionally biased region" description="Polar residues" evidence="1">
    <location>
        <begin position="475"/>
        <end position="488"/>
    </location>
</feature>
<dbReference type="STRING" id="521011.Mpal_1813"/>
<dbReference type="Proteomes" id="UP000002457">
    <property type="component" value="Chromosome"/>
</dbReference>
<feature type="transmembrane region" description="Helical" evidence="2">
    <location>
        <begin position="623"/>
        <end position="656"/>
    </location>
</feature>
<feature type="region of interest" description="Disordered" evidence="1">
    <location>
        <begin position="265"/>
        <end position="296"/>
    </location>
</feature>
<evidence type="ECO:0000313" key="3">
    <source>
        <dbReference type="EMBL" id="ACL17119.1"/>
    </source>
</evidence>
<dbReference type="AlphaFoldDB" id="B8GK48"/>
<keyword evidence="2" id="KW-0812">Transmembrane</keyword>
<feature type="compositionally biased region" description="Low complexity" evidence="1">
    <location>
        <begin position="276"/>
        <end position="296"/>
    </location>
</feature>
<dbReference type="OrthoDB" id="112349at2157"/>
<keyword evidence="2" id="KW-0472">Membrane</keyword>
<reference evidence="3 4" key="1">
    <citation type="journal article" date="2015" name="Genome Announc.">
        <title>Complete Genome Sequence of Methanosphaerula palustris E1-9CT, a Hydrogenotrophic Methanogen Isolated from a Minerotrophic Fen Peatland.</title>
        <authorList>
            <person name="Cadillo-Quiroz H."/>
            <person name="Browne P."/>
            <person name="Kyrpides N."/>
            <person name="Woyke T."/>
            <person name="Goodwin L."/>
            <person name="Detter C."/>
            <person name="Yavitt J.B."/>
            <person name="Zinder S.H."/>
        </authorList>
    </citation>
    <scope>NUCLEOTIDE SEQUENCE [LARGE SCALE GENOMIC DNA]</scope>
    <source>
        <strain evidence="4">ATCC BAA-1556 / DSM 19958 / E1-9c</strain>
    </source>
</reference>
<dbReference type="KEGG" id="mpl:Mpal_1813"/>
<feature type="compositionally biased region" description="Low complexity" evidence="1">
    <location>
        <begin position="530"/>
        <end position="574"/>
    </location>
</feature>
<feature type="compositionally biased region" description="Low complexity" evidence="1">
    <location>
        <begin position="489"/>
        <end position="523"/>
    </location>
</feature>
<dbReference type="EMBL" id="CP001338">
    <property type="protein sequence ID" value="ACL17119.1"/>
    <property type="molecule type" value="Genomic_DNA"/>
</dbReference>
<name>B8GK48_METPE</name>
<dbReference type="RefSeq" id="WP_012618438.1">
    <property type="nucleotide sequence ID" value="NC_011832.1"/>
</dbReference>
<evidence type="ECO:0000313" key="4">
    <source>
        <dbReference type="Proteomes" id="UP000002457"/>
    </source>
</evidence>
<feature type="region of interest" description="Disordered" evidence="1">
    <location>
        <begin position="431"/>
        <end position="450"/>
    </location>
</feature>
<accession>B8GK48</accession>
<feature type="compositionally biased region" description="Polar residues" evidence="1">
    <location>
        <begin position="431"/>
        <end position="446"/>
    </location>
</feature>
<evidence type="ECO:0000256" key="1">
    <source>
        <dbReference type="SAM" id="MobiDB-lite"/>
    </source>
</evidence>
<feature type="compositionally biased region" description="Low complexity" evidence="1">
    <location>
        <begin position="584"/>
        <end position="593"/>
    </location>
</feature>
<organism evidence="3 4">
    <name type="scientific">Methanosphaerula palustris (strain ATCC BAA-1556 / DSM 19958 / E1-9c)</name>
    <dbReference type="NCBI Taxonomy" id="521011"/>
    <lineage>
        <taxon>Archaea</taxon>
        <taxon>Methanobacteriati</taxon>
        <taxon>Methanobacteriota</taxon>
        <taxon>Stenosarchaea group</taxon>
        <taxon>Methanomicrobia</taxon>
        <taxon>Methanomicrobiales</taxon>
        <taxon>Methanoregulaceae</taxon>
        <taxon>Methanosphaerula</taxon>
    </lineage>
</organism>
<proteinExistence type="predicted"/>